<proteinExistence type="predicted"/>
<evidence type="ECO:0000313" key="7">
    <source>
        <dbReference type="Proteomes" id="UP001209878"/>
    </source>
</evidence>
<accession>A0AAD9L0R4</accession>
<feature type="repeat" description="ANK" evidence="3">
    <location>
        <begin position="159"/>
        <end position="191"/>
    </location>
</feature>
<feature type="repeat" description="ANK" evidence="3">
    <location>
        <begin position="126"/>
        <end position="158"/>
    </location>
</feature>
<feature type="region of interest" description="Disordered" evidence="4">
    <location>
        <begin position="448"/>
        <end position="481"/>
    </location>
</feature>
<protein>
    <recommendedName>
        <fullName evidence="5">MINDY4 N-terminal dimerisation domain-containing protein</fullName>
    </recommendedName>
</protein>
<name>A0AAD9L0R4_RIDPI</name>
<dbReference type="SMART" id="SM00248">
    <property type="entry name" value="ANK"/>
    <property type="match status" value="8"/>
</dbReference>
<dbReference type="Gene3D" id="1.25.40.20">
    <property type="entry name" value="Ankyrin repeat-containing domain"/>
    <property type="match status" value="3"/>
</dbReference>
<feature type="repeat" description="ANK" evidence="3">
    <location>
        <begin position="229"/>
        <end position="262"/>
    </location>
</feature>
<evidence type="ECO:0000256" key="3">
    <source>
        <dbReference type="PROSITE-ProRule" id="PRU00023"/>
    </source>
</evidence>
<evidence type="ECO:0000259" key="5">
    <source>
        <dbReference type="Pfam" id="PF26038"/>
    </source>
</evidence>
<keyword evidence="1" id="KW-0677">Repeat</keyword>
<feature type="domain" description="MINDY4 N-terminal dimerisation" evidence="5">
    <location>
        <begin position="389"/>
        <end position="448"/>
    </location>
</feature>
<evidence type="ECO:0000256" key="4">
    <source>
        <dbReference type="SAM" id="MobiDB-lite"/>
    </source>
</evidence>
<feature type="repeat" description="ANK" evidence="3">
    <location>
        <begin position="192"/>
        <end position="214"/>
    </location>
</feature>
<dbReference type="Proteomes" id="UP001209878">
    <property type="component" value="Unassembled WGS sequence"/>
</dbReference>
<keyword evidence="2 3" id="KW-0040">ANK repeat</keyword>
<dbReference type="SUPFAM" id="SSF48403">
    <property type="entry name" value="Ankyrin repeat"/>
    <property type="match status" value="1"/>
</dbReference>
<dbReference type="InterPro" id="IPR002110">
    <property type="entry name" value="Ankyrin_rpt"/>
</dbReference>
<sequence length="513" mass="56981">MLKEAQFLNEILSAIRENNLAGVTSLWENRARRLERATPFRCVVHTDDRPSRDYQSLMLAAAALEDTAILKYLIQKGFDINAMCAMSCEFTQTITSPLHVAVERGRHESVEVLLEANANVNAGDSEGRRSLHLAVKNADCRAARMLLGRGARADVPDRHGTVPLQIAAKYGHVELVRMLLEYDASVFHEGQTGPSPLHIAAMEGHVPLIDMFLNFVDVNTKDSCRGDTKEKTPLHLAAERGLVETANFLLERFQADVNALDSDAQTPLQCAVAERHSFRSMRRKEDYNRLADLLIRKCVNVNQQNVRGDTALHLAARNQYYKVVEQLLLSGADPTLLNNGGQTAKDTTPAFDVPMVQLFTKYDVVSSSYITVKPARAPMNECHWIGSGQGLRTTLAILDEELPRTGGSVSNRQELMHRLHVEQLVKKNKELQQPHRTILEVMTRTFLEGSGSSESHSQRATAPPGTTPQPNHSSRDGARVGVLSSRDNERCLSAQPRLKSSHHKGESCLYCVL</sequence>
<feature type="repeat" description="ANK" evidence="3">
    <location>
        <begin position="307"/>
        <end position="339"/>
    </location>
</feature>
<gene>
    <name evidence="6" type="ORF">NP493_451g00015</name>
</gene>
<dbReference type="InterPro" id="IPR059022">
    <property type="entry name" value="MINDY4_N"/>
</dbReference>
<dbReference type="InterPro" id="IPR036770">
    <property type="entry name" value="Ankyrin_rpt-contain_sf"/>
</dbReference>
<evidence type="ECO:0000256" key="1">
    <source>
        <dbReference type="ARBA" id="ARBA00022737"/>
    </source>
</evidence>
<dbReference type="PANTHER" id="PTHR24198">
    <property type="entry name" value="ANKYRIN REPEAT AND PROTEIN KINASE DOMAIN-CONTAINING PROTEIN"/>
    <property type="match status" value="1"/>
</dbReference>
<dbReference type="PANTHER" id="PTHR24198:SF165">
    <property type="entry name" value="ANKYRIN REPEAT-CONTAINING PROTEIN-RELATED"/>
    <property type="match status" value="1"/>
</dbReference>
<dbReference type="PROSITE" id="PS50088">
    <property type="entry name" value="ANK_REPEAT"/>
    <property type="match status" value="6"/>
</dbReference>
<feature type="repeat" description="ANK" evidence="3">
    <location>
        <begin position="93"/>
        <end position="125"/>
    </location>
</feature>
<dbReference type="Pfam" id="PF12796">
    <property type="entry name" value="Ank_2"/>
    <property type="match status" value="2"/>
</dbReference>
<keyword evidence="7" id="KW-1185">Reference proteome</keyword>
<dbReference type="AlphaFoldDB" id="A0AAD9L0R4"/>
<dbReference type="PROSITE" id="PS50297">
    <property type="entry name" value="ANK_REP_REGION"/>
    <property type="match status" value="6"/>
</dbReference>
<comment type="caution">
    <text evidence="6">The sequence shown here is derived from an EMBL/GenBank/DDBJ whole genome shotgun (WGS) entry which is preliminary data.</text>
</comment>
<organism evidence="6 7">
    <name type="scientific">Ridgeia piscesae</name>
    <name type="common">Tubeworm</name>
    <dbReference type="NCBI Taxonomy" id="27915"/>
    <lineage>
        <taxon>Eukaryota</taxon>
        <taxon>Metazoa</taxon>
        <taxon>Spiralia</taxon>
        <taxon>Lophotrochozoa</taxon>
        <taxon>Annelida</taxon>
        <taxon>Polychaeta</taxon>
        <taxon>Sedentaria</taxon>
        <taxon>Canalipalpata</taxon>
        <taxon>Sabellida</taxon>
        <taxon>Siboglinidae</taxon>
        <taxon>Ridgeia</taxon>
    </lineage>
</organism>
<dbReference type="Pfam" id="PF00023">
    <property type="entry name" value="Ank"/>
    <property type="match status" value="2"/>
</dbReference>
<dbReference type="EMBL" id="JAODUO010000449">
    <property type="protein sequence ID" value="KAK2180298.1"/>
    <property type="molecule type" value="Genomic_DNA"/>
</dbReference>
<evidence type="ECO:0000313" key="6">
    <source>
        <dbReference type="EMBL" id="KAK2180298.1"/>
    </source>
</evidence>
<dbReference type="Pfam" id="PF26038">
    <property type="entry name" value="Dimer_MINDY4_N"/>
    <property type="match status" value="1"/>
</dbReference>
<feature type="compositionally biased region" description="Polar residues" evidence="4">
    <location>
        <begin position="450"/>
        <end position="460"/>
    </location>
</feature>
<evidence type="ECO:0000256" key="2">
    <source>
        <dbReference type="ARBA" id="ARBA00023043"/>
    </source>
</evidence>
<reference evidence="6" key="1">
    <citation type="journal article" date="2023" name="Mol. Biol. Evol.">
        <title>Third-Generation Sequencing Reveals the Adaptive Role of the Epigenome in Three Deep-Sea Polychaetes.</title>
        <authorList>
            <person name="Perez M."/>
            <person name="Aroh O."/>
            <person name="Sun Y."/>
            <person name="Lan Y."/>
            <person name="Juniper S.K."/>
            <person name="Young C.R."/>
            <person name="Angers B."/>
            <person name="Qian P.Y."/>
        </authorList>
    </citation>
    <scope>NUCLEOTIDE SEQUENCE</scope>
    <source>
        <strain evidence="6">R07B-5</strain>
    </source>
</reference>